<keyword evidence="2" id="KW-1185">Reference proteome</keyword>
<accession>A0ACD1HLX4</accession>
<evidence type="ECO:0000313" key="2">
    <source>
        <dbReference type="Proteomes" id="UP000249661"/>
    </source>
</evidence>
<gene>
    <name evidence="1" type="ORF">BO66DRAFT_397855</name>
</gene>
<organism evidence="1 2">
    <name type="scientific">Aspergillus aculeatinus CBS 121060</name>
    <dbReference type="NCBI Taxonomy" id="1448322"/>
    <lineage>
        <taxon>Eukaryota</taxon>
        <taxon>Fungi</taxon>
        <taxon>Dikarya</taxon>
        <taxon>Ascomycota</taxon>
        <taxon>Pezizomycotina</taxon>
        <taxon>Eurotiomycetes</taxon>
        <taxon>Eurotiomycetidae</taxon>
        <taxon>Eurotiales</taxon>
        <taxon>Aspergillaceae</taxon>
        <taxon>Aspergillus</taxon>
        <taxon>Aspergillus subgen. Circumdati</taxon>
    </lineage>
</organism>
<reference evidence="1" key="1">
    <citation type="submission" date="2018-02" db="EMBL/GenBank/DDBJ databases">
        <title>The genomes of Aspergillus section Nigri reveals drivers in fungal speciation.</title>
        <authorList>
            <consortium name="DOE Joint Genome Institute"/>
            <person name="Vesth T.C."/>
            <person name="Nybo J."/>
            <person name="Theobald S."/>
            <person name="Brandl J."/>
            <person name="Frisvad J.C."/>
            <person name="Nielsen K.F."/>
            <person name="Lyhne E.K."/>
            <person name="Kogle M.E."/>
            <person name="Kuo A."/>
            <person name="Riley R."/>
            <person name="Clum A."/>
            <person name="Nolan M."/>
            <person name="Lipzen A."/>
            <person name="Salamov A."/>
            <person name="Henrissat B."/>
            <person name="Wiebenga A."/>
            <person name="De vries R.P."/>
            <person name="Grigoriev I.V."/>
            <person name="Mortensen U.H."/>
            <person name="Andersen M.R."/>
            <person name="Baker S.E."/>
        </authorList>
    </citation>
    <scope>NUCLEOTIDE SEQUENCE</scope>
    <source>
        <strain evidence="1">CBS 121060</strain>
    </source>
</reference>
<sequence length="117" mass="13230">MMKWATIIAFIASGARTRVRFKVIKRADEKVASGMTSLWAAHDRWESSFSATSIVHEYSLTQRSEVGRHFNQQQGDCRYTQGGYTGNVRLPVVLLTYQVRERPHEGDTVVDITGPLT</sequence>
<dbReference type="Proteomes" id="UP000249661">
    <property type="component" value="Unassembled WGS sequence"/>
</dbReference>
<name>A0ACD1HLX4_9EURO</name>
<dbReference type="EMBL" id="KZ824935">
    <property type="protein sequence ID" value="RAH74609.1"/>
    <property type="molecule type" value="Genomic_DNA"/>
</dbReference>
<evidence type="ECO:0000313" key="1">
    <source>
        <dbReference type="EMBL" id="RAH74609.1"/>
    </source>
</evidence>
<protein>
    <submittedName>
        <fullName evidence="1">Uncharacterized protein</fullName>
    </submittedName>
</protein>
<proteinExistence type="predicted"/>